<gene>
    <name evidence="1" type="ORF">NIES593_22055</name>
</gene>
<dbReference type="STRING" id="1921803.NIES593_22055"/>
<dbReference type="InterPro" id="IPR043519">
    <property type="entry name" value="NT_sf"/>
</dbReference>
<dbReference type="GO" id="GO:0016740">
    <property type="term" value="F:transferase activity"/>
    <property type="evidence" value="ECO:0007669"/>
    <property type="project" value="UniProtKB-KW"/>
</dbReference>
<dbReference type="RefSeq" id="WP_073601639.1">
    <property type="nucleotide sequence ID" value="NZ_MRCB01000049.1"/>
</dbReference>
<dbReference type="Proteomes" id="UP000186868">
    <property type="component" value="Unassembled WGS sequence"/>
</dbReference>
<evidence type="ECO:0000313" key="2">
    <source>
        <dbReference type="Proteomes" id="UP000186868"/>
    </source>
</evidence>
<keyword evidence="2" id="KW-1185">Reference proteome</keyword>
<dbReference type="OrthoDB" id="5379188at2"/>
<sequence>MNRKSIATNIARKLWAQCGGFCQNSNCNKYLFANVEDEVVSLANVAHIIGHGKNGPRSEHELADYIDRDGIANLIMLCLECHKIVDELEDKFSVEQMQKWKTTHESKINSLFNFPQIYDERKLLEQINDLLIENKAIFEEYGPFSKQALQGSSGDTLTIWRRRCLDTILPNNQRIVGLIEANKGNFPYPWEVYWQMMSYKLHSDSFRDNCLLGKKVNDYKLFPREFDDFIKQSLGIPIDNLERRGEEELEFRQATVSAYIEKFLANHSFINRMKKLNIAMFDVDLNDGRSLRVFATNTYFFTEYTFEKIMAIDPGIDAIICSNPYGTYTWEAKALCIEREIGLFTLKTFMGAIRKDGNEFLNYLVQEEKTNRLSFSQSLLSEASVPSRFQVYLFGSYLRRELYNDIDLILVYPVGADQELVSSTLESIRQVFKERASQLDIIVCSEVEYTTMRFEDDNRIRIR</sequence>
<dbReference type="Gene3D" id="3.30.460.10">
    <property type="entry name" value="Beta Polymerase, domain 2"/>
    <property type="match status" value="1"/>
</dbReference>
<dbReference type="AlphaFoldDB" id="A0A1U7H7L8"/>
<dbReference type="EMBL" id="MRCB01000049">
    <property type="protein sequence ID" value="OKH18531.1"/>
    <property type="molecule type" value="Genomic_DNA"/>
</dbReference>
<evidence type="ECO:0000313" key="1">
    <source>
        <dbReference type="EMBL" id="OKH18531.1"/>
    </source>
</evidence>
<accession>A0A1U7H7L8</accession>
<reference evidence="1 2" key="1">
    <citation type="submission" date="2016-11" db="EMBL/GenBank/DDBJ databases">
        <title>Draft Genome Sequences of Nine Cyanobacterial Strains from Diverse Habitats.</title>
        <authorList>
            <person name="Zhu T."/>
            <person name="Hou S."/>
            <person name="Lu X."/>
            <person name="Hess W.R."/>
        </authorList>
    </citation>
    <scope>NUCLEOTIDE SEQUENCE [LARGE SCALE GENOMIC DNA]</scope>
    <source>
        <strain evidence="1 2">NIES-593</strain>
    </source>
</reference>
<dbReference type="CDD" id="cd05403">
    <property type="entry name" value="NT_KNTase_like"/>
    <property type="match status" value="1"/>
</dbReference>
<keyword evidence="1" id="KW-0808">Transferase</keyword>
<proteinExistence type="predicted"/>
<protein>
    <submittedName>
        <fullName evidence="1">Nucleotidyltransferase</fullName>
    </submittedName>
</protein>
<comment type="caution">
    <text evidence="1">The sequence shown here is derived from an EMBL/GenBank/DDBJ whole genome shotgun (WGS) entry which is preliminary data.</text>
</comment>
<organism evidence="1 2">
    <name type="scientific">Hydrococcus rivularis NIES-593</name>
    <dbReference type="NCBI Taxonomy" id="1921803"/>
    <lineage>
        <taxon>Bacteria</taxon>
        <taxon>Bacillati</taxon>
        <taxon>Cyanobacteriota</taxon>
        <taxon>Cyanophyceae</taxon>
        <taxon>Pleurocapsales</taxon>
        <taxon>Hydrococcaceae</taxon>
        <taxon>Hydrococcus</taxon>
    </lineage>
</organism>
<name>A0A1U7H7L8_9CYAN</name>